<organism evidence="11 12">
    <name type="scientific">Phytophthora palmivora</name>
    <dbReference type="NCBI Taxonomy" id="4796"/>
    <lineage>
        <taxon>Eukaryota</taxon>
        <taxon>Sar</taxon>
        <taxon>Stramenopiles</taxon>
        <taxon>Oomycota</taxon>
        <taxon>Peronosporomycetes</taxon>
        <taxon>Peronosporales</taxon>
        <taxon>Peronosporaceae</taxon>
        <taxon>Phytophthora</taxon>
    </lineage>
</organism>
<dbReference type="GO" id="GO:0008270">
    <property type="term" value="F:zinc ion binding"/>
    <property type="evidence" value="ECO:0007669"/>
    <property type="project" value="UniProtKB-UniRule"/>
</dbReference>
<comment type="similarity">
    <text evidence="3 9">Belongs to the alpha-carbonic anhydrase family.</text>
</comment>
<keyword evidence="7 9" id="KW-0456">Lyase</keyword>
<sequence length="249" mass="27186">MTTIDASPAPTEGPAYSYKINTEALSPLQWSSGYPSCGGSKQSPIDLIDPIHLTVPVPLAFSGSCPNFNLTETSESYKAVVDGGNCAVKANGLIYNFSQFHVHTPSEHTVDGKHFDGEIHFFHKTQNGSAALVVGLFLQKTDDNPEANSIVTALSGVEDNSSTPMTLESYTKLIEAYAHEDQIFNYAGSTTSPPCTEFVDWWVVRKPIQISSTQFNIIVRNLKKLEMSDNGKNARPIQPVNGRTIIVYN</sequence>
<dbReference type="SMART" id="SM01057">
    <property type="entry name" value="Carb_anhydrase"/>
    <property type="match status" value="1"/>
</dbReference>
<evidence type="ECO:0000256" key="3">
    <source>
        <dbReference type="ARBA" id="ARBA00010718"/>
    </source>
</evidence>
<evidence type="ECO:0000256" key="1">
    <source>
        <dbReference type="ARBA" id="ARBA00001947"/>
    </source>
</evidence>
<dbReference type="EC" id="4.2.1.1" evidence="4 9"/>
<dbReference type="CDD" id="cd03124">
    <property type="entry name" value="alpha_CA_prokaryotic_like"/>
    <property type="match status" value="1"/>
</dbReference>
<comment type="caution">
    <text evidence="11">The sequence shown here is derived from an EMBL/GenBank/DDBJ whole genome shotgun (WGS) entry which is preliminary data.</text>
</comment>
<dbReference type="Pfam" id="PF00194">
    <property type="entry name" value="Carb_anhydrase"/>
    <property type="match status" value="1"/>
</dbReference>
<keyword evidence="6 9" id="KW-0862">Zinc</keyword>
<feature type="domain" description="Alpha-carbonic anhydrase" evidence="10">
    <location>
        <begin position="14"/>
        <end position="249"/>
    </location>
</feature>
<proteinExistence type="inferred from homology"/>
<dbReference type="PANTHER" id="PTHR18952">
    <property type="entry name" value="CARBONIC ANHYDRASE"/>
    <property type="match status" value="1"/>
</dbReference>
<comment type="cofactor">
    <cofactor evidence="1 9">
        <name>Zn(2+)</name>
        <dbReference type="ChEBI" id="CHEBI:29105"/>
    </cofactor>
</comment>
<dbReference type="PANTHER" id="PTHR18952:SF265">
    <property type="entry name" value="CARBONIC ANHYDRASE"/>
    <property type="match status" value="1"/>
</dbReference>
<dbReference type="InterPro" id="IPR001148">
    <property type="entry name" value="CA_dom"/>
</dbReference>
<evidence type="ECO:0000256" key="8">
    <source>
        <dbReference type="ARBA" id="ARBA00048348"/>
    </source>
</evidence>
<dbReference type="EMBL" id="NCKW01016902">
    <property type="protein sequence ID" value="POM60278.1"/>
    <property type="molecule type" value="Genomic_DNA"/>
</dbReference>
<accession>A0A2P4X408</accession>
<protein>
    <recommendedName>
        <fullName evidence="4 9">Carbonic anhydrase</fullName>
        <ecNumber evidence="4 9">4.2.1.1</ecNumber>
    </recommendedName>
</protein>
<dbReference type="InterPro" id="IPR041891">
    <property type="entry name" value="Alpha_CA_prokaryot-like"/>
</dbReference>
<dbReference type="GO" id="GO:0004089">
    <property type="term" value="F:carbonate dehydratase activity"/>
    <property type="evidence" value="ECO:0007669"/>
    <property type="project" value="UniProtKB-UniRule"/>
</dbReference>
<keyword evidence="5 9" id="KW-0479">Metal-binding</keyword>
<dbReference type="OrthoDB" id="429145at2759"/>
<evidence type="ECO:0000256" key="4">
    <source>
        <dbReference type="ARBA" id="ARBA00012925"/>
    </source>
</evidence>
<dbReference type="InterPro" id="IPR018338">
    <property type="entry name" value="Carbonic_anhydrase_a-class_CS"/>
</dbReference>
<reference evidence="11 12" key="1">
    <citation type="journal article" date="2017" name="Genome Biol. Evol.">
        <title>Phytophthora megakarya and P. palmivora, closely related causal agents of cacao black pod rot, underwent increases in genome sizes and gene numbers by different mechanisms.</title>
        <authorList>
            <person name="Ali S.S."/>
            <person name="Shao J."/>
            <person name="Lary D.J."/>
            <person name="Kronmiller B."/>
            <person name="Shen D."/>
            <person name="Strem M.D."/>
            <person name="Amoako-Attah I."/>
            <person name="Akrofi A.Y."/>
            <person name="Begoude B.A."/>
            <person name="Ten Hoopen G.M."/>
            <person name="Coulibaly K."/>
            <person name="Kebe B.I."/>
            <person name="Melnick R.L."/>
            <person name="Guiltinan M.J."/>
            <person name="Tyler B.M."/>
            <person name="Meinhardt L.W."/>
            <person name="Bailey B.A."/>
        </authorList>
    </citation>
    <scope>NUCLEOTIDE SEQUENCE [LARGE SCALE GENOMIC DNA]</scope>
    <source>
        <strain evidence="12">sbr112.9</strain>
    </source>
</reference>
<name>A0A2P4X408_9STRA</name>
<evidence type="ECO:0000259" key="10">
    <source>
        <dbReference type="PROSITE" id="PS51144"/>
    </source>
</evidence>
<keyword evidence="12" id="KW-1185">Reference proteome</keyword>
<evidence type="ECO:0000313" key="12">
    <source>
        <dbReference type="Proteomes" id="UP000237271"/>
    </source>
</evidence>
<dbReference type="InterPro" id="IPR023561">
    <property type="entry name" value="Carbonic_anhydrase_a-class"/>
</dbReference>
<dbReference type="AlphaFoldDB" id="A0A2P4X408"/>
<evidence type="ECO:0000313" key="11">
    <source>
        <dbReference type="EMBL" id="POM60278.1"/>
    </source>
</evidence>
<comment type="catalytic activity">
    <reaction evidence="8 9">
        <text>hydrogencarbonate + H(+) = CO2 + H2O</text>
        <dbReference type="Rhea" id="RHEA:10748"/>
        <dbReference type="ChEBI" id="CHEBI:15377"/>
        <dbReference type="ChEBI" id="CHEBI:15378"/>
        <dbReference type="ChEBI" id="CHEBI:16526"/>
        <dbReference type="ChEBI" id="CHEBI:17544"/>
        <dbReference type="EC" id="4.2.1.1"/>
    </reaction>
</comment>
<dbReference type="PROSITE" id="PS51144">
    <property type="entry name" value="ALPHA_CA_2"/>
    <property type="match status" value="1"/>
</dbReference>
<comment type="function">
    <text evidence="2 9">Reversible hydration of carbon dioxide.</text>
</comment>
<dbReference type="Gene3D" id="3.10.200.10">
    <property type="entry name" value="Alpha carbonic anhydrase"/>
    <property type="match status" value="1"/>
</dbReference>
<dbReference type="Proteomes" id="UP000237271">
    <property type="component" value="Unassembled WGS sequence"/>
</dbReference>
<dbReference type="PROSITE" id="PS00162">
    <property type="entry name" value="ALPHA_CA_1"/>
    <property type="match status" value="1"/>
</dbReference>
<dbReference type="SUPFAM" id="SSF51069">
    <property type="entry name" value="Carbonic anhydrase"/>
    <property type="match status" value="1"/>
</dbReference>
<evidence type="ECO:0000256" key="5">
    <source>
        <dbReference type="ARBA" id="ARBA00022723"/>
    </source>
</evidence>
<gene>
    <name evidence="11" type="ORF">PHPALM_30878</name>
</gene>
<evidence type="ECO:0000256" key="2">
    <source>
        <dbReference type="ARBA" id="ARBA00002904"/>
    </source>
</evidence>
<evidence type="ECO:0000256" key="7">
    <source>
        <dbReference type="ARBA" id="ARBA00023239"/>
    </source>
</evidence>
<evidence type="ECO:0000256" key="9">
    <source>
        <dbReference type="RuleBase" id="RU367011"/>
    </source>
</evidence>
<evidence type="ECO:0000256" key="6">
    <source>
        <dbReference type="ARBA" id="ARBA00022833"/>
    </source>
</evidence>
<dbReference type="InterPro" id="IPR036398">
    <property type="entry name" value="CA_dom_sf"/>
</dbReference>